<reference evidence="4" key="1">
    <citation type="submission" date="2013-08" db="EMBL/GenBank/DDBJ databases">
        <authorList>
            <person name="Mendez C."/>
            <person name="Richter M."/>
            <person name="Ferrer M."/>
            <person name="Sanchez J."/>
        </authorList>
    </citation>
    <scope>NUCLEOTIDE SEQUENCE</scope>
</reference>
<dbReference type="InterPro" id="IPR013783">
    <property type="entry name" value="Ig-like_fold"/>
</dbReference>
<dbReference type="EMBL" id="AUZY01012868">
    <property type="protein sequence ID" value="EQD27443.1"/>
    <property type="molecule type" value="Genomic_DNA"/>
</dbReference>
<feature type="non-terminal residue" evidence="4">
    <location>
        <position position="161"/>
    </location>
</feature>
<evidence type="ECO:0000313" key="4">
    <source>
        <dbReference type="EMBL" id="EQD27443.1"/>
    </source>
</evidence>
<dbReference type="Pfam" id="PF05345">
    <property type="entry name" value="He_PIG"/>
    <property type="match status" value="1"/>
</dbReference>
<dbReference type="SUPFAM" id="SSF51445">
    <property type="entry name" value="(Trans)glycosidases"/>
    <property type="match status" value="1"/>
</dbReference>
<accession>T0Y344</accession>
<dbReference type="AlphaFoldDB" id="T0Y344"/>
<dbReference type="PANTHER" id="PTHR11452:SF75">
    <property type="entry name" value="ALPHA-GALACTOSIDASE MEL1"/>
    <property type="match status" value="1"/>
</dbReference>
<keyword evidence="3" id="KW-0326">Glycosidase</keyword>
<dbReference type="Gene3D" id="3.20.20.70">
    <property type="entry name" value="Aldolase class I"/>
    <property type="match status" value="1"/>
</dbReference>
<dbReference type="GO" id="GO:0005975">
    <property type="term" value="P:carbohydrate metabolic process"/>
    <property type="evidence" value="ECO:0007669"/>
    <property type="project" value="InterPro"/>
</dbReference>
<dbReference type="PRINTS" id="PR00740">
    <property type="entry name" value="GLHYDRLASE27"/>
</dbReference>
<dbReference type="Pfam" id="PF16499">
    <property type="entry name" value="Melibiase_2"/>
    <property type="match status" value="1"/>
</dbReference>
<dbReference type="Gene3D" id="2.60.40.10">
    <property type="entry name" value="Immunoglobulins"/>
    <property type="match status" value="1"/>
</dbReference>
<dbReference type="InterPro" id="IPR013785">
    <property type="entry name" value="Aldolase_TIM"/>
</dbReference>
<dbReference type="GO" id="GO:0004553">
    <property type="term" value="F:hydrolase activity, hydrolyzing O-glycosyl compounds"/>
    <property type="evidence" value="ECO:0007669"/>
    <property type="project" value="InterPro"/>
</dbReference>
<dbReference type="InterPro" id="IPR002241">
    <property type="entry name" value="Glyco_hydro_27"/>
</dbReference>
<gene>
    <name evidence="4" type="ORF">B1B_19147</name>
</gene>
<dbReference type="InterPro" id="IPR015919">
    <property type="entry name" value="Cadherin-like_sf"/>
</dbReference>
<keyword evidence="2" id="KW-0378">Hydrolase</keyword>
<evidence type="ECO:0000256" key="1">
    <source>
        <dbReference type="ARBA" id="ARBA00009743"/>
    </source>
</evidence>
<sequence length="161" mass="17430">NFEQPEIHGPQAIGTTPEKPFIFKIPVTGAGKISLSVTGLPAGLELDQQGVLRGSVGQAGSYKVEIIARNNVGRTSRRLEIRAGERLLAQTPPMGWSSWNAFGVDVDQEKIWKTADALVQSGLADKGYSFINIDAGWTGQRNTAGRIMPDKNKFPDIKALI</sequence>
<dbReference type="PANTHER" id="PTHR11452">
    <property type="entry name" value="ALPHA-GALACTOSIDASE/ALPHA-N-ACETYLGALACTOSAMINIDASE"/>
    <property type="match status" value="1"/>
</dbReference>
<evidence type="ECO:0000256" key="3">
    <source>
        <dbReference type="ARBA" id="ARBA00023295"/>
    </source>
</evidence>
<name>T0Y344_9ZZZZ</name>
<dbReference type="GO" id="GO:0016020">
    <property type="term" value="C:membrane"/>
    <property type="evidence" value="ECO:0007669"/>
    <property type="project" value="InterPro"/>
</dbReference>
<protein>
    <submittedName>
        <fullName evidence="4">Alpha-galactosidase</fullName>
    </submittedName>
</protein>
<evidence type="ECO:0000256" key="2">
    <source>
        <dbReference type="ARBA" id="ARBA00022801"/>
    </source>
</evidence>
<dbReference type="SUPFAM" id="SSF49313">
    <property type="entry name" value="Cadherin-like"/>
    <property type="match status" value="1"/>
</dbReference>
<organism evidence="4">
    <name type="scientific">mine drainage metagenome</name>
    <dbReference type="NCBI Taxonomy" id="410659"/>
    <lineage>
        <taxon>unclassified sequences</taxon>
        <taxon>metagenomes</taxon>
        <taxon>ecological metagenomes</taxon>
    </lineage>
</organism>
<feature type="non-terminal residue" evidence="4">
    <location>
        <position position="1"/>
    </location>
</feature>
<dbReference type="InterPro" id="IPR017853">
    <property type="entry name" value="GH"/>
</dbReference>
<comment type="similarity">
    <text evidence="1">Belongs to the glycosyl hydrolase 27 family.</text>
</comment>
<comment type="caution">
    <text evidence="4">The sequence shown here is derived from an EMBL/GenBank/DDBJ whole genome shotgun (WGS) entry which is preliminary data.</text>
</comment>
<proteinExistence type="inferred from homology"/>
<dbReference type="GO" id="GO:0005509">
    <property type="term" value="F:calcium ion binding"/>
    <property type="evidence" value="ECO:0007669"/>
    <property type="project" value="InterPro"/>
</dbReference>
<reference evidence="4" key="2">
    <citation type="journal article" date="2014" name="ISME J.">
        <title>Microbial stratification in low pH oxic and suboxic macroscopic growths along an acid mine drainage.</title>
        <authorList>
            <person name="Mendez-Garcia C."/>
            <person name="Mesa V."/>
            <person name="Sprenger R.R."/>
            <person name="Richter M."/>
            <person name="Diez M.S."/>
            <person name="Solano J."/>
            <person name="Bargiela R."/>
            <person name="Golyshina O.V."/>
            <person name="Manteca A."/>
            <person name="Ramos J.L."/>
            <person name="Gallego J.R."/>
            <person name="Llorente I."/>
            <person name="Martins Dos Santos V.A."/>
            <person name="Jensen O.N."/>
            <person name="Pelaez A.I."/>
            <person name="Sanchez J."/>
            <person name="Ferrer M."/>
        </authorList>
    </citation>
    <scope>NUCLEOTIDE SEQUENCE</scope>
</reference>